<evidence type="ECO:0000256" key="16">
    <source>
        <dbReference type="SAM" id="Phobius"/>
    </source>
</evidence>
<feature type="transmembrane region" description="Helical" evidence="16">
    <location>
        <begin position="188"/>
        <end position="206"/>
    </location>
</feature>
<dbReference type="EC" id="2.7.8.8" evidence="4"/>
<dbReference type="Pfam" id="PF01066">
    <property type="entry name" value="CDP-OH_P_transf"/>
    <property type="match status" value="1"/>
</dbReference>
<organism evidence="17 18">
    <name type="scientific">Candidatus Pullibacteroides excrementavium</name>
    <dbReference type="NCBI Taxonomy" id="2840905"/>
    <lineage>
        <taxon>Bacteria</taxon>
        <taxon>Pseudomonadati</taxon>
        <taxon>Bacteroidota</taxon>
        <taxon>Bacteroidia</taxon>
        <taxon>Bacteroidales</taxon>
        <taxon>Candidatus Pullibacteroides</taxon>
    </lineage>
</organism>
<dbReference type="InterPro" id="IPR048254">
    <property type="entry name" value="CDP_ALCOHOL_P_TRANSF_CS"/>
</dbReference>
<evidence type="ECO:0000256" key="3">
    <source>
        <dbReference type="ARBA" id="ARBA00010441"/>
    </source>
</evidence>
<keyword evidence="10" id="KW-0443">Lipid metabolism</keyword>
<evidence type="ECO:0000256" key="8">
    <source>
        <dbReference type="ARBA" id="ARBA00022692"/>
    </source>
</evidence>
<keyword evidence="7 15" id="KW-0808">Transferase</keyword>
<evidence type="ECO:0000256" key="5">
    <source>
        <dbReference type="ARBA" id="ARBA00017171"/>
    </source>
</evidence>
<feature type="transmembrane region" description="Helical" evidence="16">
    <location>
        <begin position="151"/>
        <end position="168"/>
    </location>
</feature>
<evidence type="ECO:0000256" key="15">
    <source>
        <dbReference type="RuleBase" id="RU003750"/>
    </source>
</evidence>
<dbReference type="PROSITE" id="PS51257">
    <property type="entry name" value="PROKAR_LIPOPROTEIN"/>
    <property type="match status" value="1"/>
</dbReference>
<comment type="catalytic activity">
    <reaction evidence="1">
        <text>a CDP-1,2-diacyl-sn-glycerol + L-serine = a 1,2-diacyl-sn-glycero-3-phospho-L-serine + CMP + H(+)</text>
        <dbReference type="Rhea" id="RHEA:16913"/>
        <dbReference type="ChEBI" id="CHEBI:15378"/>
        <dbReference type="ChEBI" id="CHEBI:33384"/>
        <dbReference type="ChEBI" id="CHEBI:57262"/>
        <dbReference type="ChEBI" id="CHEBI:58332"/>
        <dbReference type="ChEBI" id="CHEBI:60377"/>
        <dbReference type="EC" id="2.7.8.8"/>
    </reaction>
</comment>
<keyword evidence="13" id="KW-1208">Phospholipid metabolism</keyword>
<evidence type="ECO:0000256" key="13">
    <source>
        <dbReference type="ARBA" id="ARBA00023264"/>
    </source>
</evidence>
<keyword evidence="8 16" id="KW-0812">Transmembrane</keyword>
<dbReference type="InterPro" id="IPR004533">
    <property type="entry name" value="CDP-diaglyc--ser_O-PTrfase"/>
</dbReference>
<proteinExistence type="inferred from homology"/>
<name>A0A9D9DS93_9BACT</name>
<dbReference type="InterPro" id="IPR000462">
    <property type="entry name" value="CDP-OH_P_trans"/>
</dbReference>
<keyword evidence="12" id="KW-0594">Phospholipid biosynthesis</keyword>
<reference evidence="17" key="1">
    <citation type="submission" date="2020-10" db="EMBL/GenBank/DDBJ databases">
        <authorList>
            <person name="Gilroy R."/>
        </authorList>
    </citation>
    <scope>NUCLEOTIDE SEQUENCE</scope>
    <source>
        <strain evidence="17">2889</strain>
    </source>
</reference>
<dbReference type="PANTHER" id="PTHR14269:SF61">
    <property type="entry name" value="CDP-DIACYLGLYCEROL--SERINE O-PHOSPHATIDYLTRANSFERASE"/>
    <property type="match status" value="1"/>
</dbReference>
<evidence type="ECO:0000256" key="2">
    <source>
        <dbReference type="ARBA" id="ARBA00004127"/>
    </source>
</evidence>
<dbReference type="GO" id="GO:0003882">
    <property type="term" value="F:CDP-diacylglycerol-serine O-phosphatidyltransferase activity"/>
    <property type="evidence" value="ECO:0007669"/>
    <property type="project" value="UniProtKB-EC"/>
</dbReference>
<evidence type="ECO:0000313" key="18">
    <source>
        <dbReference type="Proteomes" id="UP000823612"/>
    </source>
</evidence>
<dbReference type="Proteomes" id="UP000823612">
    <property type="component" value="Unassembled WGS sequence"/>
</dbReference>
<dbReference type="PROSITE" id="PS00379">
    <property type="entry name" value="CDP_ALCOHOL_P_TRANSF"/>
    <property type="match status" value="1"/>
</dbReference>
<evidence type="ECO:0000256" key="9">
    <source>
        <dbReference type="ARBA" id="ARBA00022989"/>
    </source>
</evidence>
<dbReference type="GO" id="GO:0008654">
    <property type="term" value="P:phospholipid biosynthetic process"/>
    <property type="evidence" value="ECO:0007669"/>
    <property type="project" value="UniProtKB-KW"/>
</dbReference>
<evidence type="ECO:0000256" key="11">
    <source>
        <dbReference type="ARBA" id="ARBA00023136"/>
    </source>
</evidence>
<dbReference type="GO" id="GO:0012505">
    <property type="term" value="C:endomembrane system"/>
    <property type="evidence" value="ECO:0007669"/>
    <property type="project" value="UniProtKB-SubCell"/>
</dbReference>
<comment type="caution">
    <text evidence="17">The sequence shown here is derived from an EMBL/GenBank/DDBJ whole genome shotgun (WGS) entry which is preliminary data.</text>
</comment>
<feature type="transmembrane region" description="Helical" evidence="16">
    <location>
        <begin position="93"/>
        <end position="113"/>
    </location>
</feature>
<evidence type="ECO:0000256" key="7">
    <source>
        <dbReference type="ARBA" id="ARBA00022679"/>
    </source>
</evidence>
<keyword evidence="11 16" id="KW-0472">Membrane</keyword>
<comment type="similarity">
    <text evidence="3 15">Belongs to the CDP-alcohol phosphatidyltransferase class-I family.</text>
</comment>
<evidence type="ECO:0000256" key="1">
    <source>
        <dbReference type="ARBA" id="ARBA00000287"/>
    </source>
</evidence>
<dbReference type="AlphaFoldDB" id="A0A9D9DS93"/>
<dbReference type="EMBL" id="JADIMZ010000008">
    <property type="protein sequence ID" value="MBO8431758.1"/>
    <property type="molecule type" value="Genomic_DNA"/>
</dbReference>
<evidence type="ECO:0000256" key="12">
    <source>
        <dbReference type="ARBA" id="ARBA00023209"/>
    </source>
</evidence>
<evidence type="ECO:0000256" key="4">
    <source>
        <dbReference type="ARBA" id="ARBA00013174"/>
    </source>
</evidence>
<accession>A0A9D9DS93</accession>
<protein>
    <recommendedName>
        <fullName evidence="5">CDP-diacylglycerol--serine O-phosphatidyltransferase</fullName>
        <ecNumber evidence="4">2.7.8.8</ecNumber>
    </recommendedName>
    <alternativeName>
        <fullName evidence="14">Phosphatidylserine synthase</fullName>
    </alternativeName>
</protein>
<evidence type="ECO:0000256" key="6">
    <source>
        <dbReference type="ARBA" id="ARBA00022516"/>
    </source>
</evidence>
<keyword evidence="6" id="KW-0444">Lipid biosynthesis</keyword>
<gene>
    <name evidence="17" type="primary">pssA</name>
    <name evidence="17" type="ORF">IAB08_00480</name>
</gene>
<sequence>MYGLKREIPNLLTLCNLLCGCLSIACTFEGEAAWAAVLILMAAVFDLFDGMVARLLGVAGPLGKELDSLSDVVSFGVAPSFIAYDMVVSQLVLPSWMGFIVLLMALASAYRLGKFNLDEEQKKDFKGMPTPANALFWAALGLHWVKTGFVLNVYFILLLSILMALLLVSNFRMFSLKGGGWKWKSKRMVYLFFLLAVVLVWSAFSVS</sequence>
<comment type="subcellular location">
    <subcellularLocation>
        <location evidence="2">Endomembrane system</location>
        <topology evidence="2">Multi-pass membrane protein</topology>
    </subcellularLocation>
</comment>
<dbReference type="InterPro" id="IPR050324">
    <property type="entry name" value="CDP-alcohol_PTase-I"/>
</dbReference>
<dbReference type="Gene3D" id="1.20.120.1760">
    <property type="match status" value="1"/>
</dbReference>
<dbReference type="NCBIfam" id="TIGR00473">
    <property type="entry name" value="pssA"/>
    <property type="match status" value="1"/>
</dbReference>
<evidence type="ECO:0000313" key="17">
    <source>
        <dbReference type="EMBL" id="MBO8431758.1"/>
    </source>
</evidence>
<dbReference type="InterPro" id="IPR043130">
    <property type="entry name" value="CDP-OH_PTrfase_TM_dom"/>
</dbReference>
<evidence type="ECO:0000256" key="10">
    <source>
        <dbReference type="ARBA" id="ARBA00023098"/>
    </source>
</evidence>
<evidence type="ECO:0000256" key="14">
    <source>
        <dbReference type="ARBA" id="ARBA00032361"/>
    </source>
</evidence>
<dbReference type="GO" id="GO:0016020">
    <property type="term" value="C:membrane"/>
    <property type="evidence" value="ECO:0007669"/>
    <property type="project" value="InterPro"/>
</dbReference>
<reference evidence="17" key="2">
    <citation type="journal article" date="2021" name="PeerJ">
        <title>Extensive microbial diversity within the chicken gut microbiome revealed by metagenomics and culture.</title>
        <authorList>
            <person name="Gilroy R."/>
            <person name="Ravi A."/>
            <person name="Getino M."/>
            <person name="Pursley I."/>
            <person name="Horton D.L."/>
            <person name="Alikhan N.F."/>
            <person name="Baker D."/>
            <person name="Gharbi K."/>
            <person name="Hall N."/>
            <person name="Watson M."/>
            <person name="Adriaenssens E.M."/>
            <person name="Foster-Nyarko E."/>
            <person name="Jarju S."/>
            <person name="Secka A."/>
            <person name="Antonio M."/>
            <person name="Oren A."/>
            <person name="Chaudhuri R.R."/>
            <person name="La Ragione R."/>
            <person name="Hildebrand F."/>
            <person name="Pallen M.J."/>
        </authorList>
    </citation>
    <scope>NUCLEOTIDE SEQUENCE</scope>
    <source>
        <strain evidence="17">2889</strain>
    </source>
</reference>
<keyword evidence="9 16" id="KW-1133">Transmembrane helix</keyword>
<dbReference type="PANTHER" id="PTHR14269">
    <property type="entry name" value="CDP-DIACYLGLYCEROL--GLYCEROL-3-PHOSPHATE 3-PHOSPHATIDYLTRANSFERASE-RELATED"/>
    <property type="match status" value="1"/>
</dbReference>